<dbReference type="PANTHER" id="PTHR45782:SF4">
    <property type="entry name" value="MITOCHONDRIAL RIBOSOME-ASSOCIATED GTPASE 1"/>
    <property type="match status" value="1"/>
</dbReference>
<feature type="binding site" evidence="5">
    <location>
        <begin position="58"/>
        <end position="61"/>
    </location>
    <ligand>
        <name>GTP</name>
        <dbReference type="ChEBI" id="CHEBI:37565"/>
    </ligand>
</feature>
<evidence type="ECO:0000313" key="7">
    <source>
        <dbReference type="EMBL" id="HIU63229.1"/>
    </source>
</evidence>
<dbReference type="GO" id="GO:0005525">
    <property type="term" value="F:GTP binding"/>
    <property type="evidence" value="ECO:0007669"/>
    <property type="project" value="UniProtKB-KW"/>
</dbReference>
<evidence type="ECO:0000256" key="5">
    <source>
        <dbReference type="PIRSR" id="PIRSR006230-1"/>
    </source>
</evidence>
<evidence type="ECO:0000256" key="1">
    <source>
        <dbReference type="ARBA" id="ARBA00014898"/>
    </source>
</evidence>
<dbReference type="InterPro" id="IPR019991">
    <property type="entry name" value="GTP-bd_ribosome_bgen"/>
</dbReference>
<dbReference type="NCBIfam" id="TIGR03596">
    <property type="entry name" value="GTPase_YlqF"/>
    <property type="match status" value="1"/>
</dbReference>
<dbReference type="AlphaFoldDB" id="A0A9D1SJX4"/>
<comment type="function">
    <text evidence="4">Required for a late step of 50S ribosomal subunit assembly. Has GTPase activity.</text>
</comment>
<accession>A0A9D1SJX4</accession>
<sequence>MYIQWYPGHMTKAMRMMRESVKAADCVIYVLDARAPHSSRNPEFDKLIEGMPVLYVFNKSDMVEREDLSRWEKLYESRGLSCISVNSTSARFRALTIAKLLELNKPLIEKYKSKGVNRTVRAMVVGVPNTGKSTLINCLCASKRAATGNRPGVTRGKQWITLSSGIELLDTPGTLPPAFEDETRAVHLALVGSVREEVLDISELGLEAIKIFKRRDHEPFKQRYGLEDLSGDPVEIMDKIAKKRGFILRRDEIDYERTARAIIDDLRKLRLGKIMLDEAEEEDGR</sequence>
<evidence type="ECO:0000259" key="6">
    <source>
        <dbReference type="PROSITE" id="PS51721"/>
    </source>
</evidence>
<dbReference type="InterPro" id="IPR023179">
    <property type="entry name" value="GTP-bd_ortho_bundle_sf"/>
</dbReference>
<evidence type="ECO:0000256" key="4">
    <source>
        <dbReference type="PIRNR" id="PIRNR006230"/>
    </source>
</evidence>
<dbReference type="Gene3D" id="3.40.50.300">
    <property type="entry name" value="P-loop containing nucleotide triphosphate hydrolases"/>
    <property type="match status" value="1"/>
</dbReference>
<dbReference type="SUPFAM" id="SSF52540">
    <property type="entry name" value="P-loop containing nucleoside triphosphate hydrolases"/>
    <property type="match status" value="1"/>
</dbReference>
<gene>
    <name evidence="7" type="primary">ylqF</name>
    <name evidence="7" type="ORF">IAB07_05640</name>
</gene>
<feature type="binding site" evidence="5">
    <location>
        <begin position="129"/>
        <end position="134"/>
    </location>
    <ligand>
        <name>GTP</name>
        <dbReference type="ChEBI" id="CHEBI:37565"/>
    </ligand>
</feature>
<feature type="binding site" evidence="5">
    <location>
        <position position="173"/>
    </location>
    <ligand>
        <name>GTP</name>
        <dbReference type="ChEBI" id="CHEBI:37565"/>
    </ligand>
</feature>
<comment type="caution">
    <text evidence="7">The sequence shown here is derived from an EMBL/GenBank/DDBJ whole genome shotgun (WGS) entry which is preliminary data.</text>
</comment>
<dbReference type="Pfam" id="PF01926">
    <property type="entry name" value="MMR_HSR1"/>
    <property type="match status" value="1"/>
</dbReference>
<dbReference type="InterPro" id="IPR030378">
    <property type="entry name" value="G_CP_dom"/>
</dbReference>
<evidence type="ECO:0000313" key="8">
    <source>
        <dbReference type="Proteomes" id="UP000824145"/>
    </source>
</evidence>
<dbReference type="PANTHER" id="PTHR45782">
    <property type="entry name" value="MITOCHONDRIAL RIBOSOME-ASSOCIATED GTPASE 1"/>
    <property type="match status" value="1"/>
</dbReference>
<protein>
    <recommendedName>
        <fullName evidence="1 4">Ribosome biogenesis GTPase A</fullName>
    </recommendedName>
</protein>
<feature type="binding site" evidence="5">
    <location>
        <begin position="86"/>
        <end position="87"/>
    </location>
    <ligand>
        <name>GTP</name>
        <dbReference type="ChEBI" id="CHEBI:37565"/>
    </ligand>
</feature>
<feature type="domain" description="CP-type G" evidence="6">
    <location>
        <begin position="10"/>
        <end position="177"/>
    </location>
</feature>
<dbReference type="PRINTS" id="PR00326">
    <property type="entry name" value="GTP1OBG"/>
</dbReference>
<dbReference type="InterPro" id="IPR016478">
    <property type="entry name" value="GTPase_MTG1"/>
</dbReference>
<keyword evidence="2 4" id="KW-0547">Nucleotide-binding</keyword>
<comment type="similarity">
    <text evidence="4">Belongs to the TRAFAC class YlqF/YawG GTPase family. MTG1 subfamily.</text>
</comment>
<dbReference type="GO" id="GO:0003924">
    <property type="term" value="F:GTPase activity"/>
    <property type="evidence" value="ECO:0007669"/>
    <property type="project" value="TreeGrafter"/>
</dbReference>
<dbReference type="PROSITE" id="PS51721">
    <property type="entry name" value="G_CP"/>
    <property type="match status" value="1"/>
</dbReference>
<keyword evidence="3 4" id="KW-0342">GTP-binding</keyword>
<evidence type="ECO:0000256" key="3">
    <source>
        <dbReference type="ARBA" id="ARBA00023134"/>
    </source>
</evidence>
<keyword evidence="4" id="KW-0963">Cytoplasm</keyword>
<name>A0A9D1SJX4_9FIRM</name>
<dbReference type="Proteomes" id="UP000824145">
    <property type="component" value="Unassembled WGS sequence"/>
</dbReference>
<organism evidence="7 8">
    <name type="scientific">Candidatus Caccalectryoclostridium excrementigallinarum</name>
    <dbReference type="NCBI Taxonomy" id="2840710"/>
    <lineage>
        <taxon>Bacteria</taxon>
        <taxon>Bacillati</taxon>
        <taxon>Bacillota</taxon>
        <taxon>Clostridia</taxon>
        <taxon>Christensenellales</taxon>
        <taxon>Christensenellaceae</taxon>
        <taxon>Christensenellaceae incertae sedis</taxon>
        <taxon>Candidatus Caccalectryoclostridium</taxon>
    </lineage>
</organism>
<reference evidence="7" key="2">
    <citation type="journal article" date="2021" name="PeerJ">
        <title>Extensive microbial diversity within the chicken gut microbiome revealed by metagenomics and culture.</title>
        <authorList>
            <person name="Gilroy R."/>
            <person name="Ravi A."/>
            <person name="Getino M."/>
            <person name="Pursley I."/>
            <person name="Horton D.L."/>
            <person name="Alikhan N.F."/>
            <person name="Baker D."/>
            <person name="Gharbi K."/>
            <person name="Hall N."/>
            <person name="Watson M."/>
            <person name="Adriaenssens E.M."/>
            <person name="Foster-Nyarko E."/>
            <person name="Jarju S."/>
            <person name="Secka A."/>
            <person name="Antonio M."/>
            <person name="Oren A."/>
            <person name="Chaudhuri R.R."/>
            <person name="La Ragione R."/>
            <person name="Hildebrand F."/>
            <person name="Pallen M.J."/>
        </authorList>
    </citation>
    <scope>NUCLEOTIDE SEQUENCE</scope>
    <source>
        <strain evidence="7">9366</strain>
    </source>
</reference>
<dbReference type="CDD" id="cd01856">
    <property type="entry name" value="YlqF"/>
    <property type="match status" value="1"/>
</dbReference>
<dbReference type="InterPro" id="IPR006073">
    <property type="entry name" value="GTP-bd"/>
</dbReference>
<evidence type="ECO:0000256" key="2">
    <source>
        <dbReference type="ARBA" id="ARBA00022741"/>
    </source>
</evidence>
<dbReference type="Gene3D" id="1.10.1580.10">
    <property type="match status" value="1"/>
</dbReference>
<dbReference type="PIRSF" id="PIRSF006230">
    <property type="entry name" value="MG442"/>
    <property type="match status" value="1"/>
</dbReference>
<reference evidence="7" key="1">
    <citation type="submission" date="2020-10" db="EMBL/GenBank/DDBJ databases">
        <authorList>
            <person name="Gilroy R."/>
        </authorList>
    </citation>
    <scope>NUCLEOTIDE SEQUENCE</scope>
    <source>
        <strain evidence="7">9366</strain>
    </source>
</reference>
<dbReference type="GO" id="GO:0006412">
    <property type="term" value="P:translation"/>
    <property type="evidence" value="ECO:0007669"/>
    <property type="project" value="TreeGrafter"/>
</dbReference>
<dbReference type="InterPro" id="IPR027417">
    <property type="entry name" value="P-loop_NTPase"/>
</dbReference>
<comment type="subcellular location">
    <subcellularLocation>
        <location evidence="4">Cytoplasm</location>
    </subcellularLocation>
</comment>
<proteinExistence type="inferred from homology"/>
<dbReference type="EMBL" id="DVNJ01000031">
    <property type="protein sequence ID" value="HIU63229.1"/>
    <property type="molecule type" value="Genomic_DNA"/>
</dbReference>
<dbReference type="GO" id="GO:0005737">
    <property type="term" value="C:cytoplasm"/>
    <property type="evidence" value="ECO:0007669"/>
    <property type="project" value="UniProtKB-SubCell"/>
</dbReference>